<dbReference type="EMBL" id="JAAGAX010000006">
    <property type="protein sequence ID" value="KAF2309469.1"/>
    <property type="molecule type" value="Genomic_DNA"/>
</dbReference>
<protein>
    <submittedName>
        <fullName evidence="2">Uncharacterized protein</fullName>
    </submittedName>
</protein>
<keyword evidence="1" id="KW-1133">Transmembrane helix</keyword>
<keyword evidence="3" id="KW-1185">Reference proteome</keyword>
<organism evidence="2 3">
    <name type="scientific">Hevea brasiliensis</name>
    <name type="common">Para rubber tree</name>
    <name type="synonym">Siphonia brasiliensis</name>
    <dbReference type="NCBI Taxonomy" id="3981"/>
    <lineage>
        <taxon>Eukaryota</taxon>
        <taxon>Viridiplantae</taxon>
        <taxon>Streptophyta</taxon>
        <taxon>Embryophyta</taxon>
        <taxon>Tracheophyta</taxon>
        <taxon>Spermatophyta</taxon>
        <taxon>Magnoliopsida</taxon>
        <taxon>eudicotyledons</taxon>
        <taxon>Gunneridae</taxon>
        <taxon>Pentapetalae</taxon>
        <taxon>rosids</taxon>
        <taxon>fabids</taxon>
        <taxon>Malpighiales</taxon>
        <taxon>Euphorbiaceae</taxon>
        <taxon>Crotonoideae</taxon>
        <taxon>Micrandreae</taxon>
        <taxon>Hevea</taxon>
    </lineage>
</organism>
<evidence type="ECO:0000313" key="3">
    <source>
        <dbReference type="Proteomes" id="UP000467840"/>
    </source>
</evidence>
<feature type="transmembrane region" description="Helical" evidence="1">
    <location>
        <begin position="6"/>
        <end position="26"/>
    </location>
</feature>
<proteinExistence type="predicted"/>
<reference evidence="2 3" key="1">
    <citation type="journal article" date="2020" name="Mol. Plant">
        <title>The Chromosome-Based Rubber Tree Genome Provides New Insights into Spurge Genome Evolution and Rubber Biosynthesis.</title>
        <authorList>
            <person name="Liu J."/>
            <person name="Shi C."/>
            <person name="Shi C.C."/>
            <person name="Li W."/>
            <person name="Zhang Q.J."/>
            <person name="Zhang Y."/>
            <person name="Li K."/>
            <person name="Lu H.F."/>
            <person name="Shi C."/>
            <person name="Zhu S.T."/>
            <person name="Xiao Z.Y."/>
            <person name="Nan H."/>
            <person name="Yue Y."/>
            <person name="Zhu X.G."/>
            <person name="Wu Y."/>
            <person name="Hong X.N."/>
            <person name="Fan G.Y."/>
            <person name="Tong Y."/>
            <person name="Zhang D."/>
            <person name="Mao C.L."/>
            <person name="Liu Y.L."/>
            <person name="Hao S.J."/>
            <person name="Liu W.Q."/>
            <person name="Lv M.Q."/>
            <person name="Zhang H.B."/>
            <person name="Liu Y."/>
            <person name="Hu-Tang G.R."/>
            <person name="Wang J.P."/>
            <person name="Wang J.H."/>
            <person name="Sun Y.H."/>
            <person name="Ni S.B."/>
            <person name="Chen W.B."/>
            <person name="Zhang X.C."/>
            <person name="Jiao Y.N."/>
            <person name="Eichler E.E."/>
            <person name="Li G.H."/>
            <person name="Liu X."/>
            <person name="Gao L.Z."/>
        </authorList>
    </citation>
    <scope>NUCLEOTIDE SEQUENCE [LARGE SCALE GENOMIC DNA]</scope>
    <source>
        <strain evidence="3">cv. GT1</strain>
        <tissue evidence="2">Leaf</tissue>
    </source>
</reference>
<name>A0A6A6MBY6_HEVBR</name>
<dbReference type="AlphaFoldDB" id="A0A6A6MBY6"/>
<keyword evidence="1" id="KW-0472">Membrane</keyword>
<dbReference type="Proteomes" id="UP000467840">
    <property type="component" value="Chromosome 14"/>
</dbReference>
<feature type="transmembrane region" description="Helical" evidence="1">
    <location>
        <begin position="59"/>
        <end position="81"/>
    </location>
</feature>
<sequence>MALSTSSVFVYFIMVMLGYGPKYYWLIKTAFRFIFLAMGAMVVAFVTGTYAVLAPSSGLAIATCAIGLSFFLFLFYVFIRLCCIPRYDDYDDGRFLTLSWLSFGGWWLINEMPRKLLVWLIDCLDRREAQLRING</sequence>
<evidence type="ECO:0000313" key="2">
    <source>
        <dbReference type="EMBL" id="KAF2309469.1"/>
    </source>
</evidence>
<accession>A0A6A6MBY6</accession>
<keyword evidence="1" id="KW-0812">Transmembrane</keyword>
<feature type="transmembrane region" description="Helical" evidence="1">
    <location>
        <begin position="33"/>
        <end position="53"/>
    </location>
</feature>
<comment type="caution">
    <text evidence="2">The sequence shown here is derived from an EMBL/GenBank/DDBJ whole genome shotgun (WGS) entry which is preliminary data.</text>
</comment>
<evidence type="ECO:0000256" key="1">
    <source>
        <dbReference type="SAM" id="Phobius"/>
    </source>
</evidence>
<gene>
    <name evidence="2" type="ORF">GH714_002839</name>
</gene>